<gene>
    <name evidence="1" type="ORF">AVEN_260244_1</name>
</gene>
<evidence type="ECO:0000313" key="1">
    <source>
        <dbReference type="EMBL" id="GBL85791.1"/>
    </source>
</evidence>
<protein>
    <submittedName>
        <fullName evidence="1">Uncharacterized protein</fullName>
    </submittedName>
</protein>
<reference evidence="1 2" key="1">
    <citation type="journal article" date="2019" name="Sci. Rep.">
        <title>Orb-weaving spider Araneus ventricosus genome elucidates the spidroin gene catalogue.</title>
        <authorList>
            <person name="Kono N."/>
            <person name="Nakamura H."/>
            <person name="Ohtoshi R."/>
            <person name="Moran D.A.P."/>
            <person name="Shinohara A."/>
            <person name="Yoshida Y."/>
            <person name="Fujiwara M."/>
            <person name="Mori M."/>
            <person name="Tomita M."/>
            <person name="Arakawa K."/>
        </authorList>
    </citation>
    <scope>NUCLEOTIDE SEQUENCE [LARGE SCALE GENOMIC DNA]</scope>
</reference>
<sequence>MAPDSKSDPIEDPSCMGPVSVLNHTWKAKHPLAGVV</sequence>
<proteinExistence type="predicted"/>
<dbReference type="AlphaFoldDB" id="A0A4Y2B0D1"/>
<evidence type="ECO:0000313" key="2">
    <source>
        <dbReference type="Proteomes" id="UP000499080"/>
    </source>
</evidence>
<comment type="caution">
    <text evidence="1">The sequence shown here is derived from an EMBL/GenBank/DDBJ whole genome shotgun (WGS) entry which is preliminary data.</text>
</comment>
<organism evidence="1 2">
    <name type="scientific">Araneus ventricosus</name>
    <name type="common">Orbweaver spider</name>
    <name type="synonym">Epeira ventricosa</name>
    <dbReference type="NCBI Taxonomy" id="182803"/>
    <lineage>
        <taxon>Eukaryota</taxon>
        <taxon>Metazoa</taxon>
        <taxon>Ecdysozoa</taxon>
        <taxon>Arthropoda</taxon>
        <taxon>Chelicerata</taxon>
        <taxon>Arachnida</taxon>
        <taxon>Araneae</taxon>
        <taxon>Araneomorphae</taxon>
        <taxon>Entelegynae</taxon>
        <taxon>Araneoidea</taxon>
        <taxon>Araneidae</taxon>
        <taxon>Araneus</taxon>
    </lineage>
</organism>
<dbReference type="EMBL" id="BGPR01082101">
    <property type="protein sequence ID" value="GBL85791.1"/>
    <property type="molecule type" value="Genomic_DNA"/>
</dbReference>
<accession>A0A4Y2B0D1</accession>
<keyword evidence="2" id="KW-1185">Reference proteome</keyword>
<feature type="non-terminal residue" evidence="1">
    <location>
        <position position="36"/>
    </location>
</feature>
<dbReference type="Proteomes" id="UP000499080">
    <property type="component" value="Unassembled WGS sequence"/>
</dbReference>
<name>A0A4Y2B0D1_ARAVE</name>